<evidence type="ECO:0000313" key="3">
    <source>
        <dbReference type="Proteomes" id="UP001148838"/>
    </source>
</evidence>
<feature type="chain" id="PRO_5045985863" evidence="1">
    <location>
        <begin position="27"/>
        <end position="173"/>
    </location>
</feature>
<reference evidence="2 3" key="1">
    <citation type="journal article" date="2022" name="Allergy">
        <title>Genome assembly and annotation of Periplaneta americana reveal a comprehensive cockroach allergen profile.</title>
        <authorList>
            <person name="Wang L."/>
            <person name="Xiong Q."/>
            <person name="Saelim N."/>
            <person name="Wang L."/>
            <person name="Nong W."/>
            <person name="Wan A.T."/>
            <person name="Shi M."/>
            <person name="Liu X."/>
            <person name="Cao Q."/>
            <person name="Hui J.H.L."/>
            <person name="Sookrung N."/>
            <person name="Leung T.F."/>
            <person name="Tungtrongchitr A."/>
            <person name="Tsui S.K.W."/>
        </authorList>
    </citation>
    <scope>NUCLEOTIDE SEQUENCE [LARGE SCALE GENOMIC DNA]</scope>
    <source>
        <strain evidence="2">PWHHKU_190912</strain>
    </source>
</reference>
<name>A0ABQ8TWS0_PERAM</name>
<protein>
    <submittedName>
        <fullName evidence="2">Uncharacterized protein</fullName>
    </submittedName>
</protein>
<keyword evidence="3" id="KW-1185">Reference proteome</keyword>
<proteinExistence type="predicted"/>
<dbReference type="EMBL" id="JAJSOF020000001">
    <property type="protein sequence ID" value="KAJ4451167.1"/>
    <property type="molecule type" value="Genomic_DNA"/>
</dbReference>
<sequence length="173" mass="19402">MTILNTLLTFPKTVVLLIGVITTAEESEITNKALHRLDFNLGRHGRVPHARIIARWVSSFRNTASPCNHKPCRSKRTMQKIFSQKVLDMVTSLGLQRPFVYEVGDGGMRPAVKMLISLPRAARGTLTAQFDAGSDSRFDSHQLTSTLHLSLCWYDCSLVALLKVQCYIRAARM</sequence>
<accession>A0ABQ8TWS0</accession>
<keyword evidence="1" id="KW-0732">Signal</keyword>
<dbReference type="Proteomes" id="UP001148838">
    <property type="component" value="Unassembled WGS sequence"/>
</dbReference>
<feature type="signal peptide" evidence="1">
    <location>
        <begin position="1"/>
        <end position="26"/>
    </location>
</feature>
<organism evidence="2 3">
    <name type="scientific">Periplaneta americana</name>
    <name type="common">American cockroach</name>
    <name type="synonym">Blatta americana</name>
    <dbReference type="NCBI Taxonomy" id="6978"/>
    <lineage>
        <taxon>Eukaryota</taxon>
        <taxon>Metazoa</taxon>
        <taxon>Ecdysozoa</taxon>
        <taxon>Arthropoda</taxon>
        <taxon>Hexapoda</taxon>
        <taxon>Insecta</taxon>
        <taxon>Pterygota</taxon>
        <taxon>Neoptera</taxon>
        <taxon>Polyneoptera</taxon>
        <taxon>Dictyoptera</taxon>
        <taxon>Blattodea</taxon>
        <taxon>Blattoidea</taxon>
        <taxon>Blattidae</taxon>
        <taxon>Blattinae</taxon>
        <taxon>Periplaneta</taxon>
    </lineage>
</organism>
<evidence type="ECO:0000313" key="2">
    <source>
        <dbReference type="EMBL" id="KAJ4451167.1"/>
    </source>
</evidence>
<comment type="caution">
    <text evidence="2">The sequence shown here is derived from an EMBL/GenBank/DDBJ whole genome shotgun (WGS) entry which is preliminary data.</text>
</comment>
<gene>
    <name evidence="2" type="ORF">ANN_02609</name>
</gene>
<evidence type="ECO:0000256" key="1">
    <source>
        <dbReference type="SAM" id="SignalP"/>
    </source>
</evidence>